<sequence length="134" mass="15608">MPAFKSKDLNRNRTFLLEFLWNLLNNPTHHDIIVWENKKELVFRIMNKDAVAVLWGQKKGGKAMNYEKLSRALRHFYGTHVKKLSTNCVIIWNIICEIDSSPTNRYGHSIYFYPGTCSIQRISSKISIPSYSSI</sequence>
<dbReference type="GO" id="GO:0030154">
    <property type="term" value="P:cell differentiation"/>
    <property type="evidence" value="ECO:0000318"/>
    <property type="project" value="GO_Central"/>
</dbReference>
<reference evidence="5 6" key="2">
    <citation type="journal article" date="2011" name="PLoS Genet.">
        <title>Caenorhabditis briggsae recombinant inbred line genotypes reveal inter-strain incompatibility and the evolution of recombination.</title>
        <authorList>
            <person name="Ross J.A."/>
            <person name="Koboldt D.C."/>
            <person name="Staisch J.E."/>
            <person name="Chamberlin H.M."/>
            <person name="Gupta B.P."/>
            <person name="Miller R.D."/>
            <person name="Baird S.E."/>
            <person name="Haag E.S."/>
        </authorList>
    </citation>
    <scope>NUCLEOTIDE SEQUENCE [LARGE SCALE GENOMIC DNA]</scope>
    <source>
        <strain evidence="5 6">AF16</strain>
    </source>
</reference>
<keyword evidence="3" id="KW-0539">Nucleus</keyword>
<dbReference type="SUPFAM" id="SSF46785">
    <property type="entry name" value="Winged helix' DNA-binding domain"/>
    <property type="match status" value="1"/>
</dbReference>
<dbReference type="CTD" id="68917111"/>
<name>B6IFB2_CAEBR</name>
<dbReference type="InterPro" id="IPR000418">
    <property type="entry name" value="Ets_dom"/>
</dbReference>
<dbReference type="PANTHER" id="PTHR11849:SF182">
    <property type="entry name" value="SAM POINTED DOMAIN-CONTAINING ETS TRANSCRIPTION FACTOR"/>
    <property type="match status" value="1"/>
</dbReference>
<protein>
    <submittedName>
        <fullName evidence="5">Protein CBG25628</fullName>
    </submittedName>
</protein>
<keyword evidence="6" id="KW-1185">Reference proteome</keyword>
<feature type="domain" description="ETS" evidence="4">
    <location>
        <begin position="14"/>
        <end position="95"/>
    </location>
</feature>
<dbReference type="GeneID" id="68917111"/>
<dbReference type="RefSeq" id="XP_045098163.1">
    <property type="nucleotide sequence ID" value="XM_045242509.1"/>
</dbReference>
<dbReference type="InterPro" id="IPR046328">
    <property type="entry name" value="ETS_fam"/>
</dbReference>
<evidence type="ECO:0000256" key="3">
    <source>
        <dbReference type="RuleBase" id="RU004019"/>
    </source>
</evidence>
<proteinExistence type="inferred from homology"/>
<dbReference type="eggNOG" id="KOG3806">
    <property type="taxonomic scope" value="Eukaryota"/>
</dbReference>
<dbReference type="InterPro" id="IPR036388">
    <property type="entry name" value="WH-like_DNA-bd_sf"/>
</dbReference>
<evidence type="ECO:0000313" key="6">
    <source>
        <dbReference type="Proteomes" id="UP000008549"/>
    </source>
</evidence>
<dbReference type="PANTHER" id="PTHR11849">
    <property type="entry name" value="ETS"/>
    <property type="match status" value="1"/>
</dbReference>
<dbReference type="PRINTS" id="PR00454">
    <property type="entry name" value="ETSDOMAIN"/>
</dbReference>
<dbReference type="GO" id="GO:0006357">
    <property type="term" value="P:regulation of transcription by RNA polymerase II"/>
    <property type="evidence" value="ECO:0000318"/>
    <property type="project" value="GO_Central"/>
</dbReference>
<dbReference type="Pfam" id="PF00178">
    <property type="entry name" value="Ets"/>
    <property type="match status" value="1"/>
</dbReference>
<dbReference type="InterPro" id="IPR036390">
    <property type="entry name" value="WH_DNA-bd_sf"/>
</dbReference>
<dbReference type="AlphaFoldDB" id="B6IFB2"/>
<dbReference type="Gene3D" id="1.10.10.10">
    <property type="entry name" value="Winged helix-like DNA-binding domain superfamily/Winged helix DNA-binding domain"/>
    <property type="match status" value="1"/>
</dbReference>
<dbReference type="WormBase" id="CBG25628">
    <property type="protein sequence ID" value="CBP41907"/>
    <property type="gene ID" value="WBGene00087042"/>
</dbReference>
<keyword evidence="2 3" id="KW-0238">DNA-binding</keyword>
<organism evidence="5 6">
    <name type="scientific">Caenorhabditis briggsae</name>
    <dbReference type="NCBI Taxonomy" id="6238"/>
    <lineage>
        <taxon>Eukaryota</taxon>
        <taxon>Metazoa</taxon>
        <taxon>Ecdysozoa</taxon>
        <taxon>Nematoda</taxon>
        <taxon>Chromadorea</taxon>
        <taxon>Rhabditida</taxon>
        <taxon>Rhabditina</taxon>
        <taxon>Rhabditomorpha</taxon>
        <taxon>Rhabditoidea</taxon>
        <taxon>Rhabditidae</taxon>
        <taxon>Peloderinae</taxon>
        <taxon>Caenorhabditis</taxon>
    </lineage>
</organism>
<comment type="subcellular location">
    <subcellularLocation>
        <location evidence="3">Nucleus</location>
    </subcellularLocation>
</comment>
<dbReference type="PROSITE" id="PS50061">
    <property type="entry name" value="ETS_DOMAIN_3"/>
    <property type="match status" value="1"/>
</dbReference>
<dbReference type="STRING" id="6238.B6IFB2"/>
<dbReference type="SMART" id="SM00413">
    <property type="entry name" value="ETS"/>
    <property type="match status" value="1"/>
</dbReference>
<dbReference type="GO" id="GO:0043565">
    <property type="term" value="F:sequence-specific DNA binding"/>
    <property type="evidence" value="ECO:0007669"/>
    <property type="project" value="InterPro"/>
</dbReference>
<dbReference type="KEGG" id="cbr:CBG_25628"/>
<accession>B6IFB2</accession>
<evidence type="ECO:0000313" key="5">
    <source>
        <dbReference type="EMBL" id="CAR98592.1"/>
    </source>
</evidence>
<dbReference type="GO" id="GO:0000981">
    <property type="term" value="F:DNA-binding transcription factor activity, RNA polymerase II-specific"/>
    <property type="evidence" value="ECO:0000318"/>
    <property type="project" value="GO_Central"/>
</dbReference>
<dbReference type="EMBL" id="HE601438">
    <property type="protein sequence ID" value="CAR98592.1"/>
    <property type="molecule type" value="Genomic_DNA"/>
</dbReference>
<dbReference type="GO" id="GO:0005634">
    <property type="term" value="C:nucleus"/>
    <property type="evidence" value="ECO:0000318"/>
    <property type="project" value="GO_Central"/>
</dbReference>
<evidence type="ECO:0000256" key="1">
    <source>
        <dbReference type="ARBA" id="ARBA00005562"/>
    </source>
</evidence>
<gene>
    <name evidence="5 7" type="ORF">CBG25628</name>
    <name evidence="5" type="ORF">CBG_25628</name>
</gene>
<reference evidence="5 6" key="1">
    <citation type="journal article" date="2003" name="PLoS Biol.">
        <title>The genome sequence of Caenorhabditis briggsae: a platform for comparative genomics.</title>
        <authorList>
            <person name="Stein L.D."/>
            <person name="Bao Z."/>
            <person name="Blasiar D."/>
            <person name="Blumenthal T."/>
            <person name="Brent M.R."/>
            <person name="Chen N."/>
            <person name="Chinwalla A."/>
            <person name="Clarke L."/>
            <person name="Clee C."/>
            <person name="Coghlan A."/>
            <person name="Coulson A."/>
            <person name="D'Eustachio P."/>
            <person name="Fitch D.H."/>
            <person name="Fulton L.A."/>
            <person name="Fulton R.E."/>
            <person name="Griffiths-Jones S."/>
            <person name="Harris T.W."/>
            <person name="Hillier L.W."/>
            <person name="Kamath R."/>
            <person name="Kuwabara P.E."/>
            <person name="Mardis E.R."/>
            <person name="Marra M.A."/>
            <person name="Miner T.L."/>
            <person name="Minx P."/>
            <person name="Mullikin J.C."/>
            <person name="Plumb R.W."/>
            <person name="Rogers J."/>
            <person name="Schein J.E."/>
            <person name="Sohrmann M."/>
            <person name="Spieth J."/>
            <person name="Stajich J.E."/>
            <person name="Wei C."/>
            <person name="Willey D."/>
            <person name="Wilson R.K."/>
            <person name="Durbin R."/>
            <person name="Waterston R.H."/>
        </authorList>
    </citation>
    <scope>NUCLEOTIDE SEQUENCE [LARGE SCALE GENOMIC DNA]</scope>
    <source>
        <strain evidence="5 6">AF16</strain>
    </source>
</reference>
<dbReference type="HOGENOM" id="CLU_1898071_0_0_1"/>
<comment type="similarity">
    <text evidence="1 3">Belongs to the ETS family.</text>
</comment>
<evidence type="ECO:0000259" key="4">
    <source>
        <dbReference type="PROSITE" id="PS50061"/>
    </source>
</evidence>
<evidence type="ECO:0000313" key="7">
    <source>
        <dbReference type="WormBase" id="CBG25628"/>
    </source>
</evidence>
<evidence type="ECO:0000256" key="2">
    <source>
        <dbReference type="ARBA" id="ARBA00023125"/>
    </source>
</evidence>
<dbReference type="InParanoid" id="B6IFB2"/>
<dbReference type="Proteomes" id="UP000008549">
    <property type="component" value="Unassembled WGS sequence"/>
</dbReference>